<feature type="domain" description="ABC transporter" evidence="3">
    <location>
        <begin position="5"/>
        <end position="234"/>
    </location>
</feature>
<dbReference type="PANTHER" id="PTHR43790">
    <property type="entry name" value="CARBOHYDRATE TRANSPORT ATP-BINDING PROTEIN MG119-RELATED"/>
    <property type="match status" value="1"/>
</dbReference>
<gene>
    <name evidence="4" type="ORF">GCM10023175_58100</name>
</gene>
<dbReference type="CDD" id="cd03216">
    <property type="entry name" value="ABC_Carb_Monos_I"/>
    <property type="match status" value="1"/>
</dbReference>
<evidence type="ECO:0000313" key="5">
    <source>
        <dbReference type="Proteomes" id="UP001501598"/>
    </source>
</evidence>
<evidence type="ECO:0000259" key="3">
    <source>
        <dbReference type="PROSITE" id="PS50893"/>
    </source>
</evidence>
<dbReference type="SUPFAM" id="SSF52540">
    <property type="entry name" value="P-loop containing nucleoside triphosphate hydrolases"/>
    <property type="match status" value="2"/>
</dbReference>
<dbReference type="InterPro" id="IPR003439">
    <property type="entry name" value="ABC_transporter-like_ATP-bd"/>
</dbReference>
<keyword evidence="2 4" id="KW-0067">ATP-binding</keyword>
<sequence>MGALLELQGLGKRYGAVGNGWALHDVTLSVAAGTVHCVLGENGAGKSTLCNLVNGGVRPTTGDMSVQGTAYRPGSPADALRRGIAMVHQHFSLIPTMTVRENLQLVRRRALGDRLDRIADEFGLAVDPGRRVGDLPVGARQKVEIVKALLPDPDLVLLDEPTGVLDVAEIDALIGTCQAIAGSGRAVVLVTHKLGEVSRVADAATVLRHGTVVGGGLLSEVPVPRLLSLMLGRDAGELDADAASAVGLLPGGSTRGRAGRAGRAGATALSARNVHSGSGAETALGARNVLSVRGLTVHHPDGSPAVVGVDLDLRAGEITGIAGVEGNGQSELVRVLSGALRPTAGTVRLGDDDITSATPAARTRAGLGVVPEDRHREAMVGELSVAENLLLAELGRSGGRFRRRGMLQRAAMDAAAASVIEDYAVRADGPRAEMRSLSGGNQQKIVLARELAIDGLTVLVAAQPTRGLDFGAVASVLARLRGAADRGVAVLVVSSEVGELLTLCDRILVGYRGRLLGPVETTDPTAADRVGTLMTGTAA</sequence>
<accession>A0ABP8S177</accession>
<feature type="domain" description="ABC transporter" evidence="3">
    <location>
        <begin position="290"/>
        <end position="537"/>
    </location>
</feature>
<dbReference type="PANTHER" id="PTHR43790:SF4">
    <property type="entry name" value="GUANOSINE IMPORT ATP-BINDING PROTEIN NUPO"/>
    <property type="match status" value="1"/>
</dbReference>
<evidence type="ECO:0000256" key="2">
    <source>
        <dbReference type="ARBA" id="ARBA00022840"/>
    </source>
</evidence>
<dbReference type="Gene3D" id="3.40.50.300">
    <property type="entry name" value="P-loop containing nucleotide triphosphate hydrolases"/>
    <property type="match status" value="2"/>
</dbReference>
<dbReference type="EMBL" id="BAABGT010000097">
    <property type="protein sequence ID" value="GAA4556287.1"/>
    <property type="molecule type" value="Genomic_DNA"/>
</dbReference>
<proteinExistence type="predicted"/>
<dbReference type="InterPro" id="IPR003593">
    <property type="entry name" value="AAA+_ATPase"/>
</dbReference>
<dbReference type="GO" id="GO:0005524">
    <property type="term" value="F:ATP binding"/>
    <property type="evidence" value="ECO:0007669"/>
    <property type="project" value="UniProtKB-KW"/>
</dbReference>
<dbReference type="InterPro" id="IPR027417">
    <property type="entry name" value="P-loop_NTPase"/>
</dbReference>
<dbReference type="PROSITE" id="PS00211">
    <property type="entry name" value="ABC_TRANSPORTER_1"/>
    <property type="match status" value="1"/>
</dbReference>
<evidence type="ECO:0000313" key="4">
    <source>
        <dbReference type="EMBL" id="GAA4556287.1"/>
    </source>
</evidence>
<dbReference type="CDD" id="cd03215">
    <property type="entry name" value="ABC_Carb_Monos_II"/>
    <property type="match status" value="1"/>
</dbReference>
<keyword evidence="5" id="KW-1185">Reference proteome</keyword>
<dbReference type="RefSeq" id="WP_345425576.1">
    <property type="nucleotide sequence ID" value="NZ_BAABGT010000097.1"/>
</dbReference>
<evidence type="ECO:0000256" key="1">
    <source>
        <dbReference type="ARBA" id="ARBA00022741"/>
    </source>
</evidence>
<dbReference type="Pfam" id="PF00005">
    <property type="entry name" value="ABC_tran"/>
    <property type="match status" value="2"/>
</dbReference>
<dbReference type="InterPro" id="IPR017871">
    <property type="entry name" value="ABC_transporter-like_CS"/>
</dbReference>
<dbReference type="PROSITE" id="PS50893">
    <property type="entry name" value="ABC_TRANSPORTER_2"/>
    <property type="match status" value="2"/>
</dbReference>
<protein>
    <submittedName>
        <fullName evidence="4">ABC transporter ATP-binding protein</fullName>
    </submittedName>
</protein>
<name>A0ABP8S177_9PSEU</name>
<reference evidence="5" key="1">
    <citation type="journal article" date="2019" name="Int. J. Syst. Evol. Microbiol.">
        <title>The Global Catalogue of Microorganisms (GCM) 10K type strain sequencing project: providing services to taxonomists for standard genome sequencing and annotation.</title>
        <authorList>
            <consortium name="The Broad Institute Genomics Platform"/>
            <consortium name="The Broad Institute Genome Sequencing Center for Infectious Disease"/>
            <person name="Wu L."/>
            <person name="Ma J."/>
        </authorList>
    </citation>
    <scope>NUCLEOTIDE SEQUENCE [LARGE SCALE GENOMIC DNA]</scope>
    <source>
        <strain evidence="5">JCM 17906</strain>
    </source>
</reference>
<dbReference type="Proteomes" id="UP001501598">
    <property type="component" value="Unassembled WGS sequence"/>
</dbReference>
<keyword evidence="1" id="KW-0547">Nucleotide-binding</keyword>
<dbReference type="SMART" id="SM00382">
    <property type="entry name" value="AAA"/>
    <property type="match status" value="1"/>
</dbReference>
<organism evidence="4 5">
    <name type="scientific">Pseudonocardia xishanensis</name>
    <dbReference type="NCBI Taxonomy" id="630995"/>
    <lineage>
        <taxon>Bacteria</taxon>
        <taxon>Bacillati</taxon>
        <taxon>Actinomycetota</taxon>
        <taxon>Actinomycetes</taxon>
        <taxon>Pseudonocardiales</taxon>
        <taxon>Pseudonocardiaceae</taxon>
        <taxon>Pseudonocardia</taxon>
    </lineage>
</organism>
<comment type="caution">
    <text evidence="4">The sequence shown here is derived from an EMBL/GenBank/DDBJ whole genome shotgun (WGS) entry which is preliminary data.</text>
</comment>
<dbReference type="InterPro" id="IPR050107">
    <property type="entry name" value="ABC_carbohydrate_import_ATPase"/>
</dbReference>